<comment type="catalytic activity">
    <reaction evidence="12 13 14">
        <text>tRNA(Lys) + L-lysine + ATP = L-lysyl-tRNA(Lys) + AMP + diphosphate</text>
        <dbReference type="Rhea" id="RHEA:20792"/>
        <dbReference type="Rhea" id="RHEA-COMP:9696"/>
        <dbReference type="Rhea" id="RHEA-COMP:9697"/>
        <dbReference type="ChEBI" id="CHEBI:30616"/>
        <dbReference type="ChEBI" id="CHEBI:32551"/>
        <dbReference type="ChEBI" id="CHEBI:33019"/>
        <dbReference type="ChEBI" id="CHEBI:78442"/>
        <dbReference type="ChEBI" id="CHEBI:78529"/>
        <dbReference type="ChEBI" id="CHEBI:456215"/>
        <dbReference type="EC" id="6.1.1.6"/>
    </reaction>
</comment>
<evidence type="ECO:0000256" key="6">
    <source>
        <dbReference type="ARBA" id="ARBA00022723"/>
    </source>
</evidence>
<comment type="caution">
    <text evidence="16">The sequence shown here is derived from an EMBL/GenBank/DDBJ whole genome shotgun (WGS) entry which is preliminary data.</text>
</comment>
<dbReference type="AlphaFoldDB" id="A0A4R2MDE8"/>
<evidence type="ECO:0000313" key="17">
    <source>
        <dbReference type="Proteomes" id="UP000295106"/>
    </source>
</evidence>
<evidence type="ECO:0000256" key="11">
    <source>
        <dbReference type="ARBA" id="ARBA00023146"/>
    </source>
</evidence>
<dbReference type="Proteomes" id="UP000295106">
    <property type="component" value="Unassembled WGS sequence"/>
</dbReference>
<keyword evidence="7 13" id="KW-0547">Nucleotide-binding</keyword>
<feature type="binding site" evidence="13">
    <location>
        <position position="409"/>
    </location>
    <ligand>
        <name>Mg(2+)</name>
        <dbReference type="ChEBI" id="CHEBI:18420"/>
        <label>2</label>
    </ligand>
</feature>
<dbReference type="CDD" id="cd00775">
    <property type="entry name" value="LysRS_core"/>
    <property type="match status" value="1"/>
</dbReference>
<evidence type="ECO:0000256" key="3">
    <source>
        <dbReference type="ARBA" id="ARBA00011738"/>
    </source>
</evidence>
<dbReference type="SUPFAM" id="SSF55681">
    <property type="entry name" value="Class II aaRS and biotin synthetases"/>
    <property type="match status" value="1"/>
</dbReference>
<evidence type="ECO:0000256" key="12">
    <source>
        <dbReference type="ARBA" id="ARBA00048573"/>
    </source>
</evidence>
<dbReference type="Gene3D" id="2.40.50.140">
    <property type="entry name" value="Nucleic acid-binding proteins"/>
    <property type="match status" value="1"/>
</dbReference>
<dbReference type="EC" id="6.1.1.6" evidence="13"/>
<dbReference type="InterPro" id="IPR004365">
    <property type="entry name" value="NA-bd_OB_tRNA"/>
</dbReference>
<comment type="similarity">
    <text evidence="2 13">Belongs to the class-II aminoacyl-tRNA synthetase family.</text>
</comment>
<dbReference type="HAMAP" id="MF_00252">
    <property type="entry name" value="Lys_tRNA_synth_class2"/>
    <property type="match status" value="1"/>
</dbReference>
<evidence type="ECO:0000259" key="15">
    <source>
        <dbReference type="PROSITE" id="PS50862"/>
    </source>
</evidence>
<keyword evidence="5 13" id="KW-0436">Ligase</keyword>
<dbReference type="PANTHER" id="PTHR42918">
    <property type="entry name" value="LYSYL-TRNA SYNTHETASE"/>
    <property type="match status" value="1"/>
</dbReference>
<dbReference type="FunFam" id="3.30.930.10:FF:000001">
    <property type="entry name" value="Lysine--tRNA ligase"/>
    <property type="match status" value="1"/>
</dbReference>
<comment type="subcellular location">
    <subcellularLocation>
        <location evidence="1 13">Cytoplasm</location>
    </subcellularLocation>
</comment>
<dbReference type="NCBIfam" id="NF001756">
    <property type="entry name" value="PRK00484.1"/>
    <property type="match status" value="1"/>
</dbReference>
<dbReference type="EMBL" id="SLXD01000006">
    <property type="protein sequence ID" value="TCP02494.1"/>
    <property type="molecule type" value="Genomic_DNA"/>
</dbReference>
<keyword evidence="4 13" id="KW-0963">Cytoplasm</keyword>
<dbReference type="CDD" id="cd04322">
    <property type="entry name" value="LysRS_N"/>
    <property type="match status" value="1"/>
</dbReference>
<dbReference type="PROSITE" id="PS50862">
    <property type="entry name" value="AA_TRNA_LIGASE_II"/>
    <property type="match status" value="1"/>
</dbReference>
<dbReference type="GO" id="GO:0005524">
    <property type="term" value="F:ATP binding"/>
    <property type="evidence" value="ECO:0007669"/>
    <property type="project" value="UniProtKB-UniRule"/>
</dbReference>
<feature type="binding site" evidence="13">
    <location>
        <position position="409"/>
    </location>
    <ligand>
        <name>Mg(2+)</name>
        <dbReference type="ChEBI" id="CHEBI:18420"/>
        <label>1</label>
    </ligand>
</feature>
<dbReference type="PRINTS" id="PR00982">
    <property type="entry name" value="TRNASYNTHLYS"/>
</dbReference>
<dbReference type="InterPro" id="IPR044136">
    <property type="entry name" value="Lys-tRNA-ligase_II_N"/>
</dbReference>
<dbReference type="GO" id="GO:0042803">
    <property type="term" value="F:protein homodimerization activity"/>
    <property type="evidence" value="ECO:0007669"/>
    <property type="project" value="UniProtKB-ARBA"/>
</dbReference>
<dbReference type="GO" id="GO:0000287">
    <property type="term" value="F:magnesium ion binding"/>
    <property type="evidence" value="ECO:0007669"/>
    <property type="project" value="UniProtKB-UniRule"/>
</dbReference>
<comment type="subunit">
    <text evidence="3 13">Homodimer.</text>
</comment>
<evidence type="ECO:0000313" key="16">
    <source>
        <dbReference type="EMBL" id="TCP02494.1"/>
    </source>
</evidence>
<keyword evidence="10 13" id="KW-0648">Protein biosynthesis</keyword>
<gene>
    <name evidence="13" type="primary">lysS</name>
    <name evidence="16" type="ORF">EV684_10656</name>
</gene>
<sequence>MTDDNQLIAERREKLQAIRAAGVAFPNDFKPRHHAADLHHKHGQVPNEELEPQAVTVSVAGRMMLKRVMGKACFATLQDATGRIQLYVTQDAVGPETLAAFKRWDLGDILGCEGTLFRTKTGELSIKATSVRLLTKSLRPLPDKFHGMTDQEQKYRQRYVDLMTDDTARSRFVARSKAVSSIRQYMVEHGFLEVETPMLHPIPGGANAKPFVTHHNALDQEMFLRIAPELYLKRLLVGGFERVFEINRNFRNEGISVRHNPEFTMMEFYAAYWTHHDLMDFTEQVLRHAARAATGSATLSYAGREVDLAQPFARLSVRNSLVVHAGVSESEADDAAALHAKLKALGEEPPAHWTLAELQFGLFEAAVEDKLWQPTFIIDYPVEVSPLARASDSNPSITERFELFITGREYANGFSELNDAEDQAARFQAQVANKDAGDEEAMYYDADFIRALEYGMPPAGGCGIGIDRLIMLLTDSPSIRDVILFPALRREA</sequence>
<evidence type="ECO:0000256" key="9">
    <source>
        <dbReference type="ARBA" id="ARBA00022842"/>
    </source>
</evidence>
<protein>
    <recommendedName>
        <fullName evidence="13">Lysine--tRNA ligase</fullName>
        <ecNumber evidence="13">6.1.1.6</ecNumber>
    </recommendedName>
    <alternativeName>
        <fullName evidence="13">Lysyl-tRNA synthetase</fullName>
        <shortName evidence="13">LysRS</shortName>
    </alternativeName>
</protein>
<dbReference type="RefSeq" id="WP_132646999.1">
    <property type="nucleotide sequence ID" value="NZ_CP181386.1"/>
</dbReference>
<dbReference type="GO" id="GO:0005829">
    <property type="term" value="C:cytosol"/>
    <property type="evidence" value="ECO:0007669"/>
    <property type="project" value="UniProtKB-ARBA"/>
</dbReference>
<accession>A0A4R2MDE8</accession>
<proteinExistence type="inferred from homology"/>
<comment type="cofactor">
    <cofactor evidence="13 14">
        <name>Mg(2+)</name>
        <dbReference type="ChEBI" id="CHEBI:18420"/>
    </cofactor>
    <text evidence="13 14">Binds 3 Mg(2+) ions per subunit.</text>
</comment>
<dbReference type="InterPro" id="IPR045864">
    <property type="entry name" value="aa-tRNA-synth_II/BPL/LPL"/>
</dbReference>
<keyword evidence="11 13" id="KW-0030">Aminoacyl-tRNA synthetase</keyword>
<dbReference type="InterPro" id="IPR004364">
    <property type="entry name" value="Aa-tRNA-synt_II"/>
</dbReference>
<keyword evidence="8 13" id="KW-0067">ATP-binding</keyword>
<reference evidence="16 17" key="1">
    <citation type="submission" date="2019-03" db="EMBL/GenBank/DDBJ databases">
        <title>Genomic Encyclopedia of Type Strains, Phase IV (KMG-IV): sequencing the most valuable type-strain genomes for metagenomic binning, comparative biology and taxonomic classification.</title>
        <authorList>
            <person name="Goeker M."/>
        </authorList>
    </citation>
    <scope>NUCLEOTIDE SEQUENCE [LARGE SCALE GENOMIC DNA]</scope>
    <source>
        <strain evidence="16 17">DSM 1709</strain>
    </source>
</reference>
<keyword evidence="9 13" id="KW-0460">Magnesium</keyword>
<evidence type="ECO:0000256" key="8">
    <source>
        <dbReference type="ARBA" id="ARBA00022840"/>
    </source>
</evidence>
<dbReference type="GO" id="GO:0000049">
    <property type="term" value="F:tRNA binding"/>
    <property type="evidence" value="ECO:0007669"/>
    <property type="project" value="TreeGrafter"/>
</dbReference>
<dbReference type="SUPFAM" id="SSF50249">
    <property type="entry name" value="Nucleic acid-binding proteins"/>
    <property type="match status" value="1"/>
</dbReference>
<dbReference type="Pfam" id="PF01336">
    <property type="entry name" value="tRNA_anti-codon"/>
    <property type="match status" value="1"/>
</dbReference>
<dbReference type="InterPro" id="IPR012340">
    <property type="entry name" value="NA-bd_OB-fold"/>
</dbReference>
<evidence type="ECO:0000256" key="2">
    <source>
        <dbReference type="ARBA" id="ARBA00008226"/>
    </source>
</evidence>
<dbReference type="InterPro" id="IPR006195">
    <property type="entry name" value="aa-tRNA-synth_II"/>
</dbReference>
<dbReference type="FunFam" id="2.40.50.140:FF:000024">
    <property type="entry name" value="Lysine--tRNA ligase"/>
    <property type="match status" value="1"/>
</dbReference>
<dbReference type="PANTHER" id="PTHR42918:SF15">
    <property type="entry name" value="LYSINE--TRNA LIGASE, CHLOROPLASTIC_MITOCHONDRIAL"/>
    <property type="match status" value="1"/>
</dbReference>
<evidence type="ECO:0000256" key="13">
    <source>
        <dbReference type="HAMAP-Rule" id="MF_00252"/>
    </source>
</evidence>
<dbReference type="OrthoDB" id="9802326at2"/>
<name>A0A4R2MDE8_RUBGE</name>
<evidence type="ECO:0000256" key="5">
    <source>
        <dbReference type="ARBA" id="ARBA00022598"/>
    </source>
</evidence>
<dbReference type="GO" id="GO:0004824">
    <property type="term" value="F:lysine-tRNA ligase activity"/>
    <property type="evidence" value="ECO:0007669"/>
    <property type="project" value="UniProtKB-UniRule"/>
</dbReference>
<dbReference type="Gene3D" id="3.30.930.10">
    <property type="entry name" value="Bira Bifunctional Protein, Domain 2"/>
    <property type="match status" value="1"/>
</dbReference>
<dbReference type="NCBIfam" id="TIGR00499">
    <property type="entry name" value="lysS_bact"/>
    <property type="match status" value="1"/>
</dbReference>
<evidence type="ECO:0000256" key="14">
    <source>
        <dbReference type="RuleBase" id="RU000336"/>
    </source>
</evidence>
<evidence type="ECO:0000256" key="10">
    <source>
        <dbReference type="ARBA" id="ARBA00022917"/>
    </source>
</evidence>
<dbReference type="InterPro" id="IPR018149">
    <property type="entry name" value="Lys-tRNA-synth_II_C"/>
</dbReference>
<evidence type="ECO:0000256" key="1">
    <source>
        <dbReference type="ARBA" id="ARBA00004496"/>
    </source>
</evidence>
<dbReference type="InterPro" id="IPR002313">
    <property type="entry name" value="Lys-tRNA-ligase_II"/>
</dbReference>
<dbReference type="GeneID" id="99683457"/>
<feature type="domain" description="Aminoacyl-transfer RNA synthetases class-II family profile" evidence="15">
    <location>
        <begin position="172"/>
        <end position="486"/>
    </location>
</feature>
<evidence type="ECO:0000256" key="4">
    <source>
        <dbReference type="ARBA" id="ARBA00022490"/>
    </source>
</evidence>
<dbReference type="GO" id="GO:0006430">
    <property type="term" value="P:lysyl-tRNA aminoacylation"/>
    <property type="evidence" value="ECO:0007669"/>
    <property type="project" value="UniProtKB-UniRule"/>
</dbReference>
<organism evidence="16 17">
    <name type="scientific">Rubrivivax gelatinosus</name>
    <name type="common">Rhodocyclus gelatinosus</name>
    <name type="synonym">Rhodopseudomonas gelatinosa</name>
    <dbReference type="NCBI Taxonomy" id="28068"/>
    <lineage>
        <taxon>Bacteria</taxon>
        <taxon>Pseudomonadati</taxon>
        <taxon>Pseudomonadota</taxon>
        <taxon>Betaproteobacteria</taxon>
        <taxon>Burkholderiales</taxon>
        <taxon>Sphaerotilaceae</taxon>
        <taxon>Rubrivivax</taxon>
    </lineage>
</organism>
<evidence type="ECO:0000256" key="7">
    <source>
        <dbReference type="ARBA" id="ARBA00022741"/>
    </source>
</evidence>
<keyword evidence="6 13" id="KW-0479">Metal-binding</keyword>
<feature type="binding site" evidence="13">
    <location>
        <position position="402"/>
    </location>
    <ligand>
        <name>Mg(2+)</name>
        <dbReference type="ChEBI" id="CHEBI:18420"/>
        <label>1</label>
    </ligand>
</feature>
<dbReference type="Pfam" id="PF00152">
    <property type="entry name" value="tRNA-synt_2"/>
    <property type="match status" value="1"/>
</dbReference>